<evidence type="ECO:0000313" key="3">
    <source>
        <dbReference type="EMBL" id="OGI70056.1"/>
    </source>
</evidence>
<reference evidence="3 4" key="1">
    <citation type="journal article" date="2016" name="Nat. Commun.">
        <title>Thousands of microbial genomes shed light on interconnected biogeochemical processes in an aquifer system.</title>
        <authorList>
            <person name="Anantharaman K."/>
            <person name="Brown C.T."/>
            <person name="Hug L.A."/>
            <person name="Sharon I."/>
            <person name="Castelle C.J."/>
            <person name="Probst A.J."/>
            <person name="Thomas B.C."/>
            <person name="Singh A."/>
            <person name="Wilkins M.J."/>
            <person name="Karaoz U."/>
            <person name="Brodie E.L."/>
            <person name="Williams K.H."/>
            <person name="Hubbard S.S."/>
            <person name="Banfield J.F."/>
        </authorList>
    </citation>
    <scope>NUCLEOTIDE SEQUENCE [LARGE SCALE GENOMIC DNA]</scope>
</reference>
<evidence type="ECO:0000313" key="4">
    <source>
        <dbReference type="Proteomes" id="UP000179076"/>
    </source>
</evidence>
<evidence type="ECO:0000256" key="1">
    <source>
        <dbReference type="SAM" id="MobiDB-lite"/>
    </source>
</evidence>
<name>A0A1F6VKG7_9PROT</name>
<evidence type="ECO:0000259" key="2">
    <source>
        <dbReference type="PROSITE" id="PS50102"/>
    </source>
</evidence>
<gene>
    <name evidence="3" type="ORF">A2W18_03595</name>
</gene>
<dbReference type="EMBL" id="MFSP01000008">
    <property type="protein sequence ID" value="OGI70056.1"/>
    <property type="molecule type" value="Genomic_DNA"/>
</dbReference>
<dbReference type="SUPFAM" id="SSF54928">
    <property type="entry name" value="RNA-binding domain, RBD"/>
    <property type="match status" value="1"/>
</dbReference>
<dbReference type="InterPro" id="IPR035979">
    <property type="entry name" value="RBD_domain_sf"/>
</dbReference>
<dbReference type="Pfam" id="PF00076">
    <property type="entry name" value="RRM_1"/>
    <property type="match status" value="1"/>
</dbReference>
<dbReference type="AlphaFoldDB" id="A0A1F6VKG7"/>
<dbReference type="SMART" id="SM00360">
    <property type="entry name" value="RRM"/>
    <property type="match status" value="1"/>
</dbReference>
<dbReference type="Gene3D" id="3.30.70.330">
    <property type="match status" value="1"/>
</dbReference>
<feature type="compositionally biased region" description="Basic and acidic residues" evidence="1">
    <location>
        <begin position="89"/>
        <end position="105"/>
    </location>
</feature>
<dbReference type="PROSITE" id="PS50102">
    <property type="entry name" value="RRM"/>
    <property type="match status" value="1"/>
</dbReference>
<dbReference type="InterPro" id="IPR000504">
    <property type="entry name" value="RRM_dom"/>
</dbReference>
<dbReference type="GO" id="GO:0003723">
    <property type="term" value="F:RNA binding"/>
    <property type="evidence" value="ECO:0007669"/>
    <property type="project" value="InterPro"/>
</dbReference>
<proteinExistence type="predicted"/>
<comment type="caution">
    <text evidence="3">The sequence shown here is derived from an EMBL/GenBank/DDBJ whole genome shotgun (WGS) entry which is preliminary data.</text>
</comment>
<accession>A0A1F6VKG7</accession>
<dbReference type="InterPro" id="IPR012677">
    <property type="entry name" value="Nucleotide-bd_a/b_plait_sf"/>
</dbReference>
<protein>
    <recommendedName>
        <fullName evidence="2">RRM domain-containing protein</fullName>
    </recommendedName>
</protein>
<sequence length="118" mass="13459">MNIFVANLDRTVTSRDLRRAFAGYGTIIDVRVPTDTHTGKSLGHGHVYLVPDRAAREALEELNFAPLRGRPIKVRECVYRAKRDRRFKEEEAVSSERRRANDRRRFTGINPLAPAAQA</sequence>
<dbReference type="Proteomes" id="UP000179076">
    <property type="component" value="Unassembled WGS sequence"/>
</dbReference>
<feature type="domain" description="RRM" evidence="2">
    <location>
        <begin position="1"/>
        <end position="75"/>
    </location>
</feature>
<dbReference type="PANTHER" id="PTHR15241">
    <property type="entry name" value="TRANSFORMER-2-RELATED"/>
    <property type="match status" value="1"/>
</dbReference>
<feature type="region of interest" description="Disordered" evidence="1">
    <location>
        <begin position="89"/>
        <end position="118"/>
    </location>
</feature>
<organism evidence="3 4">
    <name type="scientific">Candidatus Muproteobacteria bacterium RBG_16_60_9</name>
    <dbReference type="NCBI Taxonomy" id="1817755"/>
    <lineage>
        <taxon>Bacteria</taxon>
        <taxon>Pseudomonadati</taxon>
        <taxon>Pseudomonadota</taxon>
        <taxon>Candidatus Muproteobacteria</taxon>
    </lineage>
</organism>
<dbReference type="PANTHER" id="PTHR15241:SF304">
    <property type="entry name" value="RRM DOMAIN-CONTAINING PROTEIN"/>
    <property type="match status" value="1"/>
</dbReference>